<gene>
    <name evidence="2" type="ORF">H8K32_13240</name>
</gene>
<dbReference type="SMART" id="SM01321">
    <property type="entry name" value="Y1_Tnp"/>
    <property type="match status" value="1"/>
</dbReference>
<dbReference type="GO" id="GO:0003677">
    <property type="term" value="F:DNA binding"/>
    <property type="evidence" value="ECO:0007669"/>
    <property type="project" value="InterPro"/>
</dbReference>
<dbReference type="InterPro" id="IPR002686">
    <property type="entry name" value="Transposase_17"/>
</dbReference>
<feature type="domain" description="Transposase IS200-like" evidence="1">
    <location>
        <begin position="9"/>
        <end position="124"/>
    </location>
</feature>
<name>A0A923KLI8_9BURK</name>
<dbReference type="AlphaFoldDB" id="A0A923KLI8"/>
<dbReference type="SUPFAM" id="SSF143422">
    <property type="entry name" value="Transposase IS200-like"/>
    <property type="match status" value="1"/>
</dbReference>
<accession>A0A923KLI8</accession>
<organism evidence="2 3">
    <name type="scientific">Undibacterium jejuense</name>
    <dbReference type="NCBI Taxonomy" id="1344949"/>
    <lineage>
        <taxon>Bacteria</taxon>
        <taxon>Pseudomonadati</taxon>
        <taxon>Pseudomonadota</taxon>
        <taxon>Betaproteobacteria</taxon>
        <taxon>Burkholderiales</taxon>
        <taxon>Oxalobacteraceae</taxon>
        <taxon>Undibacterium</taxon>
    </lineage>
</organism>
<keyword evidence="3" id="KW-1185">Reference proteome</keyword>
<dbReference type="PANTHER" id="PTHR34322:SF2">
    <property type="entry name" value="TRANSPOSASE IS200-LIKE DOMAIN-CONTAINING PROTEIN"/>
    <property type="match status" value="1"/>
</dbReference>
<dbReference type="EMBL" id="JACOFV010000012">
    <property type="protein sequence ID" value="MBC3863070.1"/>
    <property type="molecule type" value="Genomic_DNA"/>
</dbReference>
<dbReference type="PANTHER" id="PTHR34322">
    <property type="entry name" value="TRANSPOSASE, Y1_TNP DOMAIN-CONTAINING"/>
    <property type="match status" value="1"/>
</dbReference>
<dbReference type="Proteomes" id="UP000634011">
    <property type="component" value="Unassembled WGS sequence"/>
</dbReference>
<evidence type="ECO:0000313" key="2">
    <source>
        <dbReference type="EMBL" id="MBC3863070.1"/>
    </source>
</evidence>
<protein>
    <submittedName>
        <fullName evidence="2">Transposase</fullName>
    </submittedName>
</protein>
<dbReference type="RefSeq" id="WP_186913022.1">
    <property type="nucleotide sequence ID" value="NZ_JACOFV010000012.1"/>
</dbReference>
<dbReference type="Pfam" id="PF01797">
    <property type="entry name" value="Y1_Tnp"/>
    <property type="match status" value="1"/>
</dbReference>
<dbReference type="GO" id="GO:0004803">
    <property type="term" value="F:transposase activity"/>
    <property type="evidence" value="ECO:0007669"/>
    <property type="project" value="InterPro"/>
</dbReference>
<comment type="caution">
    <text evidence="2">The sequence shown here is derived from an EMBL/GenBank/DDBJ whole genome shotgun (WGS) entry which is preliminary data.</text>
</comment>
<dbReference type="GO" id="GO:0006313">
    <property type="term" value="P:DNA transposition"/>
    <property type="evidence" value="ECO:0007669"/>
    <property type="project" value="InterPro"/>
</dbReference>
<evidence type="ECO:0000259" key="1">
    <source>
        <dbReference type="SMART" id="SM01321"/>
    </source>
</evidence>
<reference evidence="2" key="1">
    <citation type="submission" date="2020-08" db="EMBL/GenBank/DDBJ databases">
        <title>Novel species isolated from subtropical streams in China.</title>
        <authorList>
            <person name="Lu H."/>
        </authorList>
    </citation>
    <scope>NUCLEOTIDE SEQUENCE</scope>
    <source>
        <strain evidence="2">KACC 12607</strain>
    </source>
</reference>
<evidence type="ECO:0000313" key="3">
    <source>
        <dbReference type="Proteomes" id="UP000634011"/>
    </source>
</evidence>
<dbReference type="InterPro" id="IPR036515">
    <property type="entry name" value="Transposase_17_sf"/>
</dbReference>
<proteinExistence type="predicted"/>
<sequence length="231" mass="26656">MARLPRLVIPHSLHHVIQRSHEGIALFADEEDYRYFLNIALQATRQFKLAVHAYVLMPDHMHFALTPSDEQGLSRMMQYIGRYYVPYFNRKYQRSGSLWQGRFKATVIQAETYFLPCSVYMETNPVRSGLVSDAADYPWSSYQHHIGQRTDMLVSDHPIFWALGNTPFQREANYKEMIAASLSKKEINLLSESTNKGWLLGSAAFKIEMAKLSERRVEPARPGRPRKSVSA</sequence>
<dbReference type="Gene3D" id="3.30.70.1290">
    <property type="entry name" value="Transposase IS200-like"/>
    <property type="match status" value="1"/>
</dbReference>